<accession>A0A3Q3AL87</accession>
<dbReference type="Pfam" id="PF14945">
    <property type="entry name" value="LLC1"/>
    <property type="match status" value="1"/>
</dbReference>
<dbReference type="Ensembl" id="ENSKMAT00000012358.1">
    <property type="protein sequence ID" value="ENSKMAP00000012174.1"/>
    <property type="gene ID" value="ENSKMAG00000009140.1"/>
</dbReference>
<organism evidence="2 3">
    <name type="scientific">Kryptolebias marmoratus</name>
    <name type="common">Mangrove killifish</name>
    <name type="synonym">Rivulus marmoratus</name>
    <dbReference type="NCBI Taxonomy" id="37003"/>
    <lineage>
        <taxon>Eukaryota</taxon>
        <taxon>Metazoa</taxon>
        <taxon>Chordata</taxon>
        <taxon>Craniata</taxon>
        <taxon>Vertebrata</taxon>
        <taxon>Euteleostomi</taxon>
        <taxon>Actinopterygii</taxon>
        <taxon>Neopterygii</taxon>
        <taxon>Teleostei</taxon>
        <taxon>Neoteleostei</taxon>
        <taxon>Acanthomorphata</taxon>
        <taxon>Ovalentaria</taxon>
        <taxon>Atherinomorphae</taxon>
        <taxon>Cyprinodontiformes</taxon>
        <taxon>Rivulidae</taxon>
        <taxon>Kryptolebias</taxon>
    </lineage>
</organism>
<reference evidence="2" key="2">
    <citation type="submission" date="2025-09" db="UniProtKB">
        <authorList>
            <consortium name="Ensembl"/>
        </authorList>
    </citation>
    <scope>IDENTIFICATION</scope>
</reference>
<dbReference type="Proteomes" id="UP000264800">
    <property type="component" value="Unplaced"/>
</dbReference>
<sequence>MDLNSVRRASSAGYRFPDRSRETGRSAGKARAGPDPADAVKEDQLWKDIVLRERRVTREWENNWSFLWKYDHMGRLRREEPLPACVSFFSAGPNTSNQMFSSRLFTPLGRELIRLDRSLGNHKKELSTVRT</sequence>
<evidence type="ECO:0000313" key="3">
    <source>
        <dbReference type="Proteomes" id="UP000264800"/>
    </source>
</evidence>
<dbReference type="AlphaFoldDB" id="A0A3Q3AL87"/>
<keyword evidence="3" id="KW-1185">Reference proteome</keyword>
<evidence type="ECO:0000313" key="2">
    <source>
        <dbReference type="Ensembl" id="ENSKMAP00000012174.1"/>
    </source>
</evidence>
<dbReference type="PANTHER" id="PTHR31909:SF2">
    <property type="entry name" value="RIKEN CDNA 2410004P03 GENE"/>
    <property type="match status" value="1"/>
</dbReference>
<dbReference type="PANTHER" id="PTHR31909">
    <property type="entry name" value="CHROMOSOME 20 ORF85 FAMILY MEMBER"/>
    <property type="match status" value="1"/>
</dbReference>
<dbReference type="OMA" id="DFFFMEG"/>
<dbReference type="InterPro" id="IPR020339">
    <property type="entry name" value="C20orf85-like"/>
</dbReference>
<dbReference type="GeneTree" id="ENSGT00940000177705"/>
<name>A0A3Q3AL87_KRYMA</name>
<protein>
    <submittedName>
        <fullName evidence="2">Uncharacterized protein</fullName>
    </submittedName>
</protein>
<feature type="region of interest" description="Disordered" evidence="1">
    <location>
        <begin position="1"/>
        <end position="39"/>
    </location>
</feature>
<evidence type="ECO:0000256" key="1">
    <source>
        <dbReference type="SAM" id="MobiDB-lite"/>
    </source>
</evidence>
<reference evidence="2" key="1">
    <citation type="submission" date="2025-08" db="UniProtKB">
        <authorList>
            <consortium name="Ensembl"/>
        </authorList>
    </citation>
    <scope>IDENTIFICATION</scope>
</reference>
<proteinExistence type="predicted"/>